<evidence type="ECO:0000313" key="3">
    <source>
        <dbReference type="Proteomes" id="UP000254326"/>
    </source>
</evidence>
<keyword evidence="3" id="KW-1185">Reference proteome</keyword>
<dbReference type="InterPro" id="IPR009506">
    <property type="entry name" value="YjiS-like"/>
</dbReference>
<feature type="domain" description="YjiS-like" evidence="1">
    <location>
        <begin position="8"/>
        <end position="37"/>
    </location>
</feature>
<accession>A0A370U841</accession>
<dbReference type="Pfam" id="PF06568">
    <property type="entry name" value="YjiS-like"/>
    <property type="match status" value="1"/>
</dbReference>
<dbReference type="AlphaFoldDB" id="A0A370U841"/>
<dbReference type="RefSeq" id="WP_115468454.1">
    <property type="nucleotide sequence ID" value="NZ_QKRA01000005.1"/>
</dbReference>
<name>A0A370U841_9GAMM</name>
<gene>
    <name evidence="2" type="ORF">DN730_12385</name>
</gene>
<dbReference type="EMBL" id="QKRA01000005">
    <property type="protein sequence ID" value="RDL43969.1"/>
    <property type="molecule type" value="Genomic_DNA"/>
</dbReference>
<evidence type="ECO:0000259" key="1">
    <source>
        <dbReference type="Pfam" id="PF06568"/>
    </source>
</evidence>
<reference evidence="2 3" key="1">
    <citation type="submission" date="2018-06" db="EMBL/GenBank/DDBJ databases">
        <title>Marinomonas sp. YLB-05 draft genome sequence.</title>
        <authorList>
            <person name="Yu L."/>
            <person name="Tang X."/>
        </authorList>
    </citation>
    <scope>NUCLEOTIDE SEQUENCE [LARGE SCALE GENOMIC DNA]</scope>
    <source>
        <strain evidence="2 3">YLB-05</strain>
    </source>
</reference>
<dbReference type="Proteomes" id="UP000254326">
    <property type="component" value="Unassembled WGS sequence"/>
</dbReference>
<comment type="caution">
    <text evidence="2">The sequence shown here is derived from an EMBL/GenBank/DDBJ whole genome shotgun (WGS) entry which is preliminary data.</text>
</comment>
<sequence>MIFIALVEAVRGSVLNYQTRKQLAKCDESVLKDLGISSHERYVEQNKANTLTLLVEMHRKIMHEMRNLRD</sequence>
<evidence type="ECO:0000313" key="2">
    <source>
        <dbReference type="EMBL" id="RDL43969.1"/>
    </source>
</evidence>
<protein>
    <recommendedName>
        <fullName evidence="1">YjiS-like domain-containing protein</fullName>
    </recommendedName>
</protein>
<organism evidence="2 3">
    <name type="scientific">Marinomonas piezotolerans</name>
    <dbReference type="NCBI Taxonomy" id="2213058"/>
    <lineage>
        <taxon>Bacteria</taxon>
        <taxon>Pseudomonadati</taxon>
        <taxon>Pseudomonadota</taxon>
        <taxon>Gammaproteobacteria</taxon>
        <taxon>Oceanospirillales</taxon>
        <taxon>Oceanospirillaceae</taxon>
        <taxon>Marinomonas</taxon>
    </lineage>
</organism>
<proteinExistence type="predicted"/>